<dbReference type="OrthoDB" id="1908944at2759"/>
<dbReference type="PROSITE" id="PS50090">
    <property type="entry name" value="MYB_LIKE"/>
    <property type="match status" value="1"/>
</dbReference>
<proteinExistence type="predicted"/>
<gene>
    <name evidence="2" type="ORF">RHSIM_Rhsim08G0148300</name>
</gene>
<evidence type="ECO:0000313" key="3">
    <source>
        <dbReference type="Proteomes" id="UP000626092"/>
    </source>
</evidence>
<dbReference type="SUPFAM" id="SSF46689">
    <property type="entry name" value="Homeodomain-like"/>
    <property type="match status" value="1"/>
</dbReference>
<dbReference type="PANTHER" id="PTHR46872">
    <property type="entry name" value="DNA BINDING PROTEIN"/>
    <property type="match status" value="1"/>
</dbReference>
<dbReference type="AlphaFoldDB" id="A0A834GJU9"/>
<protein>
    <recommendedName>
        <fullName evidence="1">Myb-like domain-containing protein</fullName>
    </recommendedName>
</protein>
<comment type="caution">
    <text evidence="2">The sequence shown here is derived from an EMBL/GenBank/DDBJ whole genome shotgun (WGS) entry which is preliminary data.</text>
</comment>
<organism evidence="2 3">
    <name type="scientific">Rhododendron simsii</name>
    <name type="common">Sims's rhododendron</name>
    <dbReference type="NCBI Taxonomy" id="118357"/>
    <lineage>
        <taxon>Eukaryota</taxon>
        <taxon>Viridiplantae</taxon>
        <taxon>Streptophyta</taxon>
        <taxon>Embryophyta</taxon>
        <taxon>Tracheophyta</taxon>
        <taxon>Spermatophyta</taxon>
        <taxon>Magnoliopsida</taxon>
        <taxon>eudicotyledons</taxon>
        <taxon>Gunneridae</taxon>
        <taxon>Pentapetalae</taxon>
        <taxon>asterids</taxon>
        <taxon>Ericales</taxon>
        <taxon>Ericaceae</taxon>
        <taxon>Ericoideae</taxon>
        <taxon>Rhodoreae</taxon>
        <taxon>Rhododendron</taxon>
    </lineage>
</organism>
<name>A0A834GJU9_RHOSS</name>
<feature type="domain" description="Myb-like" evidence="1">
    <location>
        <begin position="262"/>
        <end position="310"/>
    </location>
</feature>
<dbReference type="CDD" id="cd00167">
    <property type="entry name" value="SANT"/>
    <property type="match status" value="1"/>
</dbReference>
<sequence>MPPNFFLKLNLVQKPPFNDEESYEGSSKHHRQLDYTNQLVSFLQFVHAEDKAQPPNTSGEVVVSFKEGDEKHEITSELPLPTEKDRANEEEKGAEALFYLSLSPEHYNADRHIRRIIVHSEEMHGSLLESPPHKLVPIGPDYQADIPEWGAPGAKNASESLDGFDPVTLFPLGLESLLSENCDVQNKLGGICVIAMSESRLFANNEDEAGHGRTDCNCEDSDFVRCVRKHIKEARENLWTALGQERFSELGFSDMGEVVAEKWSQEEEQLFREVVFSNPVSSGNNFWDHLSTVFPSRTKRDIVSYYFNVLVLQTRSVQNRYDPMNIGSDDEEWRGVEVMMRKKVIQWFSHQHVMVILTLDPINSSSRCHLGSFVGRSGGDSHEYVLEHCETKLWDVGCSTWPKTEVEFLPTCSMIEEVFGLGSLEYMAGGWSWKFILWVNYHQIVQMPHYVSHVEGFQNIVVGSFPGRLQELQNLCGNIEVVREMRKNKEKIPKKIELKPSFVGQGIVDCG</sequence>
<reference evidence="2" key="1">
    <citation type="submission" date="2019-11" db="EMBL/GenBank/DDBJ databases">
        <authorList>
            <person name="Liu Y."/>
            <person name="Hou J."/>
            <person name="Li T.-Q."/>
            <person name="Guan C.-H."/>
            <person name="Wu X."/>
            <person name="Wu H.-Z."/>
            <person name="Ling F."/>
            <person name="Zhang R."/>
            <person name="Shi X.-G."/>
            <person name="Ren J.-P."/>
            <person name="Chen E.-F."/>
            <person name="Sun J.-M."/>
        </authorList>
    </citation>
    <scope>NUCLEOTIDE SEQUENCE</scope>
    <source>
        <strain evidence="2">Adult_tree_wgs_1</strain>
        <tissue evidence="2">Leaves</tissue>
    </source>
</reference>
<dbReference type="SMART" id="SM00717">
    <property type="entry name" value="SANT"/>
    <property type="match status" value="1"/>
</dbReference>
<dbReference type="InterPro" id="IPR009057">
    <property type="entry name" value="Homeodomain-like_sf"/>
</dbReference>
<dbReference type="Pfam" id="PF00249">
    <property type="entry name" value="Myb_DNA-binding"/>
    <property type="match status" value="1"/>
</dbReference>
<keyword evidence="3" id="KW-1185">Reference proteome</keyword>
<dbReference type="Gene3D" id="1.10.10.60">
    <property type="entry name" value="Homeodomain-like"/>
    <property type="match status" value="1"/>
</dbReference>
<evidence type="ECO:0000313" key="2">
    <source>
        <dbReference type="EMBL" id="KAF7136512.1"/>
    </source>
</evidence>
<evidence type="ECO:0000259" key="1">
    <source>
        <dbReference type="PROSITE" id="PS50090"/>
    </source>
</evidence>
<dbReference type="Proteomes" id="UP000626092">
    <property type="component" value="Unassembled WGS sequence"/>
</dbReference>
<dbReference type="InterPro" id="IPR001005">
    <property type="entry name" value="SANT/Myb"/>
</dbReference>
<dbReference type="EMBL" id="WJXA01000008">
    <property type="protein sequence ID" value="KAF7136512.1"/>
    <property type="molecule type" value="Genomic_DNA"/>
</dbReference>
<accession>A0A834GJU9</accession>
<dbReference type="PANTHER" id="PTHR46872:SF10">
    <property type="entry name" value="MYB-LIKE DOMAIN-CONTAINING PROTEIN"/>
    <property type="match status" value="1"/>
</dbReference>